<dbReference type="Pfam" id="PF01695">
    <property type="entry name" value="IstB_IS21"/>
    <property type="match status" value="1"/>
</dbReference>
<organism evidence="2">
    <name type="scientific">bioreactor metagenome</name>
    <dbReference type="NCBI Taxonomy" id="1076179"/>
    <lineage>
        <taxon>unclassified sequences</taxon>
        <taxon>metagenomes</taxon>
        <taxon>ecological metagenomes</taxon>
    </lineage>
</organism>
<protein>
    <submittedName>
        <fullName evidence="2">Chromosomal replication initiator protein DnaA</fullName>
    </submittedName>
</protein>
<feature type="domain" description="IstB-like ATP-binding" evidence="1">
    <location>
        <begin position="183"/>
        <end position="328"/>
    </location>
</feature>
<dbReference type="GO" id="GO:0005524">
    <property type="term" value="F:ATP binding"/>
    <property type="evidence" value="ECO:0007669"/>
    <property type="project" value="InterPro"/>
</dbReference>
<reference evidence="2" key="1">
    <citation type="submission" date="2019-08" db="EMBL/GenBank/DDBJ databases">
        <authorList>
            <person name="Kucharzyk K."/>
            <person name="Murdoch R.W."/>
            <person name="Higgins S."/>
            <person name="Loffler F."/>
        </authorList>
    </citation>
    <scope>NUCLEOTIDE SEQUENCE</scope>
</reference>
<dbReference type="SUPFAM" id="SSF52540">
    <property type="entry name" value="P-loop containing nucleoside triphosphate hydrolases"/>
    <property type="match status" value="1"/>
</dbReference>
<dbReference type="NCBIfam" id="NF005304">
    <property type="entry name" value="PRK06835.1"/>
    <property type="match status" value="1"/>
</dbReference>
<dbReference type="EMBL" id="VSSQ01035453">
    <property type="protein sequence ID" value="MPM87669.1"/>
    <property type="molecule type" value="Genomic_DNA"/>
</dbReference>
<dbReference type="PANTHER" id="PTHR30050:SF4">
    <property type="entry name" value="ATP-BINDING PROTEIN RV3427C IN INSERTION SEQUENCE-RELATED"/>
    <property type="match status" value="1"/>
</dbReference>
<dbReference type="InterPro" id="IPR002611">
    <property type="entry name" value="IstB_ATP-bd"/>
</dbReference>
<dbReference type="PANTHER" id="PTHR30050">
    <property type="entry name" value="CHROMOSOMAL REPLICATION INITIATOR PROTEIN DNAA"/>
    <property type="match status" value="1"/>
</dbReference>
<dbReference type="AlphaFoldDB" id="A0A645DEI5"/>
<gene>
    <name evidence="2" type="primary">dnaA_60</name>
    <name evidence="2" type="ORF">SDC9_134769</name>
</gene>
<dbReference type="InterPro" id="IPR027417">
    <property type="entry name" value="P-loop_NTPase"/>
</dbReference>
<comment type="caution">
    <text evidence="2">The sequence shown here is derived from an EMBL/GenBank/DDBJ whole genome shotgun (WGS) entry which is preliminary data.</text>
</comment>
<proteinExistence type="predicted"/>
<accession>A0A645DEI5</accession>
<dbReference type="GO" id="GO:0006260">
    <property type="term" value="P:DNA replication"/>
    <property type="evidence" value="ECO:0007669"/>
    <property type="project" value="TreeGrafter"/>
</dbReference>
<evidence type="ECO:0000313" key="2">
    <source>
        <dbReference type="EMBL" id="MPM87669.1"/>
    </source>
</evidence>
<name>A0A645DEI5_9ZZZZ</name>
<dbReference type="Gene3D" id="3.40.50.300">
    <property type="entry name" value="P-loop containing nucleotide triphosphate hydrolases"/>
    <property type="match status" value="1"/>
</dbReference>
<dbReference type="CDD" id="cd00009">
    <property type="entry name" value="AAA"/>
    <property type="match status" value="1"/>
</dbReference>
<evidence type="ECO:0000259" key="1">
    <source>
        <dbReference type="Pfam" id="PF01695"/>
    </source>
</evidence>
<sequence length="370" mass="43359">MQESKLRDILTSYERKRDKADRLLEQRKNDVYKQIPKVKEIEGEISKVGLEMMKLVLKNPSNKEALTLEDKEKIQALTSEKQALLDSWNVPNGYLDIQYECNMCKDRGFLPNGKKCNCLKQAIINESYKMSNLSRMLDKQNQCTYDDSIFSEEVDSSTGVSPRQNMQLILSDCDEFIYDFDRDNDKNLLFYGDTGLGKTFMSSYIAKELLDKGYLVIYQTAFKMFEIIEAYKFRNSDHHLSRDDYENLFECDLLIIDDLGTELTNSFTISELFIILNTRLLNGKKTIISTNLNPAQLGELYSQRIFSRIFDKFKMIKFVGDDLRWQNKISNLNKLKEKTFDSFLLFVSCETLCKYIFSYYCLSSVWPNRY</sequence>